<dbReference type="InterPro" id="IPR036388">
    <property type="entry name" value="WH-like_DNA-bd_sf"/>
</dbReference>
<reference evidence="5 6" key="1">
    <citation type="journal article" date="2019" name="Int. J. Syst. Evol. Microbiol.">
        <title>The Global Catalogue of Microorganisms (GCM) 10K type strain sequencing project: providing services to taxonomists for standard genome sequencing and annotation.</title>
        <authorList>
            <consortium name="The Broad Institute Genomics Platform"/>
            <consortium name="The Broad Institute Genome Sequencing Center for Infectious Disease"/>
            <person name="Wu L."/>
            <person name="Ma J."/>
        </authorList>
    </citation>
    <scope>NUCLEOTIDE SEQUENCE [LARGE SCALE GENOMIC DNA]</scope>
    <source>
        <strain evidence="5 6">JCM 13244</strain>
    </source>
</reference>
<evidence type="ECO:0000256" key="3">
    <source>
        <dbReference type="ARBA" id="ARBA00023163"/>
    </source>
</evidence>
<gene>
    <name evidence="5" type="ORF">GCM10009680_10060</name>
</gene>
<dbReference type="EMBL" id="BAAALR010000013">
    <property type="protein sequence ID" value="GAA1672348.1"/>
    <property type="molecule type" value="Genomic_DNA"/>
</dbReference>
<evidence type="ECO:0000256" key="2">
    <source>
        <dbReference type="ARBA" id="ARBA00023125"/>
    </source>
</evidence>
<dbReference type="PROSITE" id="PS50987">
    <property type="entry name" value="HTH_ARSR_2"/>
    <property type="match status" value="1"/>
</dbReference>
<dbReference type="PANTHER" id="PTHR33154:SF33">
    <property type="entry name" value="TRANSCRIPTIONAL REPRESSOR SDPR"/>
    <property type="match status" value="1"/>
</dbReference>
<dbReference type="InterPro" id="IPR011991">
    <property type="entry name" value="ArsR-like_HTH"/>
</dbReference>
<proteinExistence type="predicted"/>
<name>A0ABN2GJH6_9ACTN</name>
<evidence type="ECO:0000259" key="4">
    <source>
        <dbReference type="PROSITE" id="PS50987"/>
    </source>
</evidence>
<dbReference type="Proteomes" id="UP001499947">
    <property type="component" value="Unassembled WGS sequence"/>
</dbReference>
<dbReference type="Pfam" id="PF12840">
    <property type="entry name" value="HTH_20"/>
    <property type="match status" value="1"/>
</dbReference>
<sequence length="380" mass="41974">MGETPRPGAAPAEYCAGVGITLNLQRARPADVYVGRSALAELMSVLHIMAEPDHHPEAQRWTHRLGTAISPSLAHEMSALSPLWARLRCRLLFPLGLPLDQPFEDELRHLAKLPLEEFVGLCSQGVLGFREAVPPAHSLLTDPEAAERYVAQCERRSIRRGELAHELVASPEGLRGRLLCFLDSCAEAFFASEWRTVRDRLESGAARVRGDIRRRGLAEVLAGLSPTAVVSRGGARVRYDKLAVAEIEIGPRPLFLVPSVHVWPHLTVKDEESHPVVLQFAAQEDGTADQLTQAELRARMSALASLGRMEVCRHLLGEPITTSELAQRMGLADTQVSRTLRQLRDAGLIESEREGKYVYHRLATSTLLRLGQDVLATIMR</sequence>
<evidence type="ECO:0000313" key="6">
    <source>
        <dbReference type="Proteomes" id="UP001499947"/>
    </source>
</evidence>
<dbReference type="CDD" id="cd00090">
    <property type="entry name" value="HTH_ARSR"/>
    <property type="match status" value="1"/>
</dbReference>
<feature type="domain" description="HTH arsR-type" evidence="4">
    <location>
        <begin position="288"/>
        <end position="380"/>
    </location>
</feature>
<dbReference type="PANTHER" id="PTHR33154">
    <property type="entry name" value="TRANSCRIPTIONAL REGULATOR, ARSR FAMILY"/>
    <property type="match status" value="1"/>
</dbReference>
<comment type="caution">
    <text evidence="5">The sequence shown here is derived from an EMBL/GenBank/DDBJ whole genome shotgun (WGS) entry which is preliminary data.</text>
</comment>
<accession>A0ABN2GJH6</accession>
<dbReference type="InterPro" id="IPR051081">
    <property type="entry name" value="HTH_MetalResp_TranReg"/>
</dbReference>
<dbReference type="SMART" id="SM00418">
    <property type="entry name" value="HTH_ARSR"/>
    <property type="match status" value="1"/>
</dbReference>
<keyword evidence="6" id="KW-1185">Reference proteome</keyword>
<keyword evidence="2" id="KW-0238">DNA-binding</keyword>
<keyword evidence="3" id="KW-0804">Transcription</keyword>
<dbReference type="InterPro" id="IPR001845">
    <property type="entry name" value="HTH_ArsR_DNA-bd_dom"/>
</dbReference>
<evidence type="ECO:0000313" key="5">
    <source>
        <dbReference type="EMBL" id="GAA1672348.1"/>
    </source>
</evidence>
<evidence type="ECO:0000256" key="1">
    <source>
        <dbReference type="ARBA" id="ARBA00023015"/>
    </source>
</evidence>
<dbReference type="Pfam" id="PF19361">
    <property type="entry name" value="DUF5937"/>
    <property type="match status" value="1"/>
</dbReference>
<protein>
    <submittedName>
        <fullName evidence="5">DUF5937 family protein</fullName>
    </submittedName>
</protein>
<dbReference type="SUPFAM" id="SSF46785">
    <property type="entry name" value="Winged helix' DNA-binding domain"/>
    <property type="match status" value="1"/>
</dbReference>
<dbReference type="PRINTS" id="PR00778">
    <property type="entry name" value="HTHARSR"/>
</dbReference>
<keyword evidence="1" id="KW-0805">Transcription regulation</keyword>
<organism evidence="5 6">
    <name type="scientific">Streptomyces yatensis</name>
    <dbReference type="NCBI Taxonomy" id="155177"/>
    <lineage>
        <taxon>Bacteria</taxon>
        <taxon>Bacillati</taxon>
        <taxon>Actinomycetota</taxon>
        <taxon>Actinomycetes</taxon>
        <taxon>Kitasatosporales</taxon>
        <taxon>Streptomycetaceae</taxon>
        <taxon>Streptomyces</taxon>
        <taxon>Streptomyces violaceusniger group</taxon>
    </lineage>
</organism>
<dbReference type="InterPro" id="IPR036390">
    <property type="entry name" value="WH_DNA-bd_sf"/>
</dbReference>
<dbReference type="InterPro" id="IPR045981">
    <property type="entry name" value="DUF5937"/>
</dbReference>
<dbReference type="Gene3D" id="1.10.10.10">
    <property type="entry name" value="Winged helix-like DNA-binding domain superfamily/Winged helix DNA-binding domain"/>
    <property type="match status" value="1"/>
</dbReference>